<comment type="caution">
    <text evidence="8">The sequence shown here is derived from an EMBL/GenBank/DDBJ whole genome shotgun (WGS) entry which is preliminary data.</text>
</comment>
<sequence>MIQPQGSPDPELSERQPLLPGRGFNSDEIVRHCTPEQESTVVKNQEAGLPQDDEGDEGPAQEVPPGFWGVVACLLIGVVVANIDTSLVMATFGQIGSEFDRLDDANWMIVGYQLGVLATQPMYGKLSDIFGRKALLLVSYGLFALGCLWIGTSTEFWHLVVGRVISGIGGGGMTSVVSILLNDLVPLRDLAAWRSYVYIAATFGRSCGAPIGGFMVDTIGWRRSFLCQVPLALLAISMVSIKLNIAHKGKQRKAENFFQRFQRIDFLGAISLAASLSLFLVFLDEVGKRMSLTNSLLIGSGVGSLVFGMVFFYVEAYIAREPILSLRILTQRDVLSVYSTLGLTTGSQISFVSTISIYFVITLGVSNANAAARIVFGNVAHAMGGLMAGILIRRTGRYKRYLVIAMSISTVALLLVTIRWQGNTNIFETAYIAPAGFGIGMINTAAFIALSASVEHKDQAMATSGFYLSDNLGFVAISSLGNAVLQTALAKRLDVRLDGVANKKEVIRSVVASISNIKELEPTIRAKAVKAFIEALQWDHGLSTIIYAISLFIVTVFLREYSLEGR</sequence>
<name>A0AAV9VYD0_9PEZI</name>
<dbReference type="PANTHER" id="PTHR23501:SF33">
    <property type="entry name" value="MAJOR FACILITATOR SUPERFAMILY (MFS) PROFILE DOMAIN-CONTAINING PROTEIN"/>
    <property type="match status" value="1"/>
</dbReference>
<feature type="transmembrane region" description="Helical" evidence="6">
    <location>
        <begin position="401"/>
        <end position="420"/>
    </location>
</feature>
<dbReference type="InterPro" id="IPR011701">
    <property type="entry name" value="MFS"/>
</dbReference>
<dbReference type="PANTHER" id="PTHR23501">
    <property type="entry name" value="MAJOR FACILITATOR SUPERFAMILY"/>
    <property type="match status" value="1"/>
</dbReference>
<dbReference type="GO" id="GO:0015174">
    <property type="term" value="F:basic amino acid transmembrane transporter activity"/>
    <property type="evidence" value="ECO:0007669"/>
    <property type="project" value="TreeGrafter"/>
</dbReference>
<feature type="transmembrane region" description="Helical" evidence="6">
    <location>
        <begin position="432"/>
        <end position="454"/>
    </location>
</feature>
<dbReference type="InterPro" id="IPR036259">
    <property type="entry name" value="MFS_trans_sf"/>
</dbReference>
<organism evidence="8 9">
    <name type="scientific">Arthrobotrys musiformis</name>
    <dbReference type="NCBI Taxonomy" id="47236"/>
    <lineage>
        <taxon>Eukaryota</taxon>
        <taxon>Fungi</taxon>
        <taxon>Dikarya</taxon>
        <taxon>Ascomycota</taxon>
        <taxon>Pezizomycotina</taxon>
        <taxon>Orbiliomycetes</taxon>
        <taxon>Orbiliales</taxon>
        <taxon>Orbiliaceae</taxon>
        <taxon>Arthrobotrys</taxon>
    </lineage>
</organism>
<keyword evidence="3 6" id="KW-1133">Transmembrane helix</keyword>
<feature type="transmembrane region" description="Helical" evidence="6">
    <location>
        <begin position="67"/>
        <end position="92"/>
    </location>
</feature>
<evidence type="ECO:0000313" key="9">
    <source>
        <dbReference type="Proteomes" id="UP001370758"/>
    </source>
</evidence>
<feature type="transmembrane region" description="Helical" evidence="6">
    <location>
        <begin position="335"/>
        <end position="361"/>
    </location>
</feature>
<accession>A0AAV9VYD0</accession>
<evidence type="ECO:0000256" key="5">
    <source>
        <dbReference type="SAM" id="MobiDB-lite"/>
    </source>
</evidence>
<dbReference type="AlphaFoldDB" id="A0AAV9VYD0"/>
<evidence type="ECO:0000256" key="1">
    <source>
        <dbReference type="ARBA" id="ARBA00004141"/>
    </source>
</evidence>
<feature type="transmembrane region" description="Helical" evidence="6">
    <location>
        <begin position="228"/>
        <end position="245"/>
    </location>
</feature>
<keyword evidence="9" id="KW-1185">Reference proteome</keyword>
<dbReference type="PROSITE" id="PS50850">
    <property type="entry name" value="MFS"/>
    <property type="match status" value="1"/>
</dbReference>
<dbReference type="Proteomes" id="UP001370758">
    <property type="component" value="Unassembled WGS sequence"/>
</dbReference>
<feature type="transmembrane region" description="Helical" evidence="6">
    <location>
        <begin position="266"/>
        <end position="283"/>
    </location>
</feature>
<dbReference type="Pfam" id="PF07690">
    <property type="entry name" value="MFS_1"/>
    <property type="match status" value="1"/>
</dbReference>
<feature type="transmembrane region" description="Helical" evidence="6">
    <location>
        <begin position="196"/>
        <end position="216"/>
    </location>
</feature>
<comment type="subcellular location">
    <subcellularLocation>
        <location evidence="1">Membrane</location>
        <topology evidence="1">Multi-pass membrane protein</topology>
    </subcellularLocation>
</comment>
<feature type="transmembrane region" description="Helical" evidence="6">
    <location>
        <begin position="164"/>
        <end position="184"/>
    </location>
</feature>
<evidence type="ECO:0000256" key="6">
    <source>
        <dbReference type="SAM" id="Phobius"/>
    </source>
</evidence>
<dbReference type="InterPro" id="IPR020846">
    <property type="entry name" value="MFS_dom"/>
</dbReference>
<gene>
    <name evidence="8" type="ORF">TWF481_011452</name>
</gene>
<evidence type="ECO:0000256" key="4">
    <source>
        <dbReference type="ARBA" id="ARBA00023136"/>
    </source>
</evidence>
<keyword evidence="4 6" id="KW-0472">Membrane</keyword>
<dbReference type="SUPFAM" id="SSF103473">
    <property type="entry name" value="MFS general substrate transporter"/>
    <property type="match status" value="1"/>
</dbReference>
<dbReference type="GO" id="GO:0000329">
    <property type="term" value="C:fungal-type vacuole membrane"/>
    <property type="evidence" value="ECO:0007669"/>
    <property type="project" value="TreeGrafter"/>
</dbReference>
<dbReference type="EMBL" id="JAVHJL010000008">
    <property type="protein sequence ID" value="KAK6498881.1"/>
    <property type="molecule type" value="Genomic_DNA"/>
</dbReference>
<feature type="domain" description="Major facilitator superfamily (MFS) profile" evidence="7">
    <location>
        <begin position="70"/>
        <end position="566"/>
    </location>
</feature>
<feature type="transmembrane region" description="Helical" evidence="6">
    <location>
        <begin position="295"/>
        <end position="314"/>
    </location>
</feature>
<feature type="transmembrane region" description="Helical" evidence="6">
    <location>
        <begin position="373"/>
        <end position="392"/>
    </location>
</feature>
<evidence type="ECO:0000313" key="8">
    <source>
        <dbReference type="EMBL" id="KAK6498881.1"/>
    </source>
</evidence>
<feature type="transmembrane region" description="Helical" evidence="6">
    <location>
        <begin position="540"/>
        <end position="558"/>
    </location>
</feature>
<proteinExistence type="predicted"/>
<dbReference type="Gene3D" id="1.20.1250.20">
    <property type="entry name" value="MFS general substrate transporter like domains"/>
    <property type="match status" value="1"/>
</dbReference>
<keyword evidence="2 6" id="KW-0812">Transmembrane</keyword>
<feature type="transmembrane region" description="Helical" evidence="6">
    <location>
        <begin position="134"/>
        <end position="152"/>
    </location>
</feature>
<evidence type="ECO:0000259" key="7">
    <source>
        <dbReference type="PROSITE" id="PS50850"/>
    </source>
</evidence>
<evidence type="ECO:0000256" key="2">
    <source>
        <dbReference type="ARBA" id="ARBA00022692"/>
    </source>
</evidence>
<feature type="transmembrane region" description="Helical" evidence="6">
    <location>
        <begin position="466"/>
        <end position="485"/>
    </location>
</feature>
<protein>
    <recommendedName>
        <fullName evidence="7">Major facilitator superfamily (MFS) profile domain-containing protein</fullName>
    </recommendedName>
</protein>
<reference evidence="8 9" key="1">
    <citation type="submission" date="2023-08" db="EMBL/GenBank/DDBJ databases">
        <authorList>
            <person name="Palmer J.M."/>
        </authorList>
    </citation>
    <scope>NUCLEOTIDE SEQUENCE [LARGE SCALE GENOMIC DNA]</scope>
    <source>
        <strain evidence="8 9">TWF481</strain>
    </source>
</reference>
<evidence type="ECO:0000256" key="3">
    <source>
        <dbReference type="ARBA" id="ARBA00022989"/>
    </source>
</evidence>
<dbReference type="Gene3D" id="1.20.1720.10">
    <property type="entry name" value="Multidrug resistance protein D"/>
    <property type="match status" value="1"/>
</dbReference>
<feature type="region of interest" description="Disordered" evidence="5">
    <location>
        <begin position="1"/>
        <end position="61"/>
    </location>
</feature>